<proteinExistence type="predicted"/>
<dbReference type="SUPFAM" id="SSF142823">
    <property type="entry name" value="ComB-like"/>
    <property type="match status" value="1"/>
</dbReference>
<name>A0A7R7DWD2_9ACTN</name>
<dbReference type="Proteomes" id="UP000611640">
    <property type="component" value="Chromosome"/>
</dbReference>
<evidence type="ECO:0000313" key="2">
    <source>
        <dbReference type="EMBL" id="BCJ39104.1"/>
    </source>
</evidence>
<dbReference type="GO" id="GO:0000287">
    <property type="term" value="F:magnesium ion binding"/>
    <property type="evidence" value="ECO:0007669"/>
    <property type="project" value="InterPro"/>
</dbReference>
<dbReference type="RefSeq" id="WP_203965024.1">
    <property type="nucleotide sequence ID" value="NZ_AP023355.1"/>
</dbReference>
<sequence>MTESVFTQPGAGVRFEWGLAGAAELSRVCAVLVVVDVLSFTTSVTVAVERGFRVHPFPWNDQAEQYAQRIGAAVAVGRSATTPQRPWSLSPSALRTAPVVPDLVLPSPNGATICAAAQSSGIPVLAGCLRNAGAVADLLRSDGYGTPDAPIGVIAAGERWPDGTLRPSVEDLLGAAAVLDGLTGGELSVEAAAAVAVLYGMPDVPAAVRGCASGRELADYGFGADVELAVERDVSAEVPVLRSGVFTGGRVPRAR</sequence>
<dbReference type="InterPro" id="IPR036702">
    <property type="entry name" value="ComB-like_sf"/>
</dbReference>
<gene>
    <name evidence="2" type="ORF">Athai_66070</name>
</gene>
<keyword evidence="3" id="KW-1185">Reference proteome</keyword>
<reference evidence="2 3" key="1">
    <citation type="submission" date="2020-08" db="EMBL/GenBank/DDBJ databases">
        <title>Whole genome shotgun sequence of Actinocatenispora thailandica NBRC 105041.</title>
        <authorList>
            <person name="Komaki H."/>
            <person name="Tamura T."/>
        </authorList>
    </citation>
    <scope>NUCLEOTIDE SEQUENCE [LARGE SCALE GENOMIC DNA]</scope>
    <source>
        <strain evidence="2 3">NBRC 105041</strain>
    </source>
</reference>
<dbReference type="Gene3D" id="3.90.1560.10">
    <property type="entry name" value="ComB-like"/>
    <property type="match status" value="1"/>
</dbReference>
<dbReference type="Pfam" id="PF04029">
    <property type="entry name" value="2-ph_phosp"/>
    <property type="match status" value="1"/>
</dbReference>
<dbReference type="EMBL" id="AP023355">
    <property type="protein sequence ID" value="BCJ39104.1"/>
    <property type="molecule type" value="Genomic_DNA"/>
</dbReference>
<dbReference type="GO" id="GO:0050532">
    <property type="term" value="F:2-phosphosulfolactate phosphatase activity"/>
    <property type="evidence" value="ECO:0007669"/>
    <property type="project" value="InterPro"/>
</dbReference>
<accession>A0A7R7DWD2</accession>
<dbReference type="KEGG" id="atl:Athai_66070"/>
<dbReference type="AlphaFoldDB" id="A0A7R7DWD2"/>
<organism evidence="2 3">
    <name type="scientific">Actinocatenispora thailandica</name>
    <dbReference type="NCBI Taxonomy" id="227318"/>
    <lineage>
        <taxon>Bacteria</taxon>
        <taxon>Bacillati</taxon>
        <taxon>Actinomycetota</taxon>
        <taxon>Actinomycetes</taxon>
        <taxon>Micromonosporales</taxon>
        <taxon>Micromonosporaceae</taxon>
        <taxon>Actinocatenispora</taxon>
    </lineage>
</organism>
<evidence type="ECO:0000256" key="1">
    <source>
        <dbReference type="ARBA" id="ARBA00021948"/>
    </source>
</evidence>
<dbReference type="InterPro" id="IPR005238">
    <property type="entry name" value="ComB-like"/>
</dbReference>
<evidence type="ECO:0000313" key="3">
    <source>
        <dbReference type="Proteomes" id="UP000611640"/>
    </source>
</evidence>
<protein>
    <recommendedName>
        <fullName evidence="1">Probable 2-phosphosulfolactate phosphatase</fullName>
    </recommendedName>
</protein>